<name>A0A1Y2LJR2_EPING</name>
<feature type="region of interest" description="Disordered" evidence="1">
    <location>
        <begin position="16"/>
        <end position="59"/>
    </location>
</feature>
<dbReference type="Proteomes" id="UP000193240">
    <property type="component" value="Unassembled WGS sequence"/>
</dbReference>
<proteinExistence type="predicted"/>
<reference evidence="2 3" key="1">
    <citation type="journal article" date="2017" name="Genome Announc.">
        <title>Genome sequence of the saprophytic ascomycete Epicoccum nigrum ICMP 19927 strain isolated from New Zealand.</title>
        <authorList>
            <person name="Fokin M."/>
            <person name="Fleetwood D."/>
            <person name="Weir B.S."/>
            <person name="Villas-Boas S.G."/>
        </authorList>
    </citation>
    <scope>NUCLEOTIDE SEQUENCE [LARGE SCALE GENOMIC DNA]</scope>
    <source>
        <strain evidence="2 3">ICMP 19927</strain>
    </source>
</reference>
<organism evidence="2 3">
    <name type="scientific">Epicoccum nigrum</name>
    <name type="common">Soil fungus</name>
    <name type="synonym">Epicoccum purpurascens</name>
    <dbReference type="NCBI Taxonomy" id="105696"/>
    <lineage>
        <taxon>Eukaryota</taxon>
        <taxon>Fungi</taxon>
        <taxon>Dikarya</taxon>
        <taxon>Ascomycota</taxon>
        <taxon>Pezizomycotina</taxon>
        <taxon>Dothideomycetes</taxon>
        <taxon>Pleosporomycetidae</taxon>
        <taxon>Pleosporales</taxon>
        <taxon>Pleosporineae</taxon>
        <taxon>Didymellaceae</taxon>
        <taxon>Epicoccum</taxon>
    </lineage>
</organism>
<keyword evidence="3" id="KW-1185">Reference proteome</keyword>
<sequence length="59" mass="6343">MLNLVSKLTIASMNDKRSYPSSVLSDDDSDGSASYSPSMPDDDSNGGRDYIVPCRSLPN</sequence>
<evidence type="ECO:0000313" key="2">
    <source>
        <dbReference type="EMBL" id="OSS44166.1"/>
    </source>
</evidence>
<gene>
    <name evidence="2" type="ORF">B5807_11249</name>
</gene>
<dbReference type="AlphaFoldDB" id="A0A1Y2LJR2"/>
<protein>
    <submittedName>
        <fullName evidence="2">Uncharacterized protein</fullName>
    </submittedName>
</protein>
<evidence type="ECO:0000256" key="1">
    <source>
        <dbReference type="SAM" id="MobiDB-lite"/>
    </source>
</evidence>
<dbReference type="InParanoid" id="A0A1Y2LJR2"/>
<accession>A0A1Y2LJR2</accession>
<evidence type="ECO:0000313" key="3">
    <source>
        <dbReference type="Proteomes" id="UP000193240"/>
    </source>
</evidence>
<dbReference type="EMBL" id="KZ107859">
    <property type="protein sequence ID" value="OSS44166.1"/>
    <property type="molecule type" value="Genomic_DNA"/>
</dbReference>